<keyword evidence="2" id="KW-1185">Reference proteome</keyword>
<reference evidence="1 2" key="1">
    <citation type="submission" date="2019-07" db="EMBL/GenBank/DDBJ databases">
        <title>WGS assembly of Gossypium tomentosum.</title>
        <authorList>
            <person name="Chen Z.J."/>
            <person name="Sreedasyam A."/>
            <person name="Ando A."/>
            <person name="Song Q."/>
            <person name="De L."/>
            <person name="Hulse-Kemp A."/>
            <person name="Ding M."/>
            <person name="Ye W."/>
            <person name="Kirkbride R."/>
            <person name="Jenkins J."/>
            <person name="Plott C."/>
            <person name="Lovell J."/>
            <person name="Lin Y.-M."/>
            <person name="Vaughn R."/>
            <person name="Liu B."/>
            <person name="Li W."/>
            <person name="Simpson S."/>
            <person name="Scheffler B."/>
            <person name="Saski C."/>
            <person name="Grover C."/>
            <person name="Hu G."/>
            <person name="Conover J."/>
            <person name="Carlson J."/>
            <person name="Shu S."/>
            <person name="Boston L."/>
            <person name="Williams M."/>
            <person name="Peterson D."/>
            <person name="Mcgee K."/>
            <person name="Jones D."/>
            <person name="Wendel J."/>
            <person name="Stelly D."/>
            <person name="Grimwood J."/>
            <person name="Schmutz J."/>
        </authorList>
    </citation>
    <scope>NUCLEOTIDE SEQUENCE [LARGE SCALE GENOMIC DNA]</scope>
    <source>
        <strain evidence="1">7179.01</strain>
    </source>
</reference>
<proteinExistence type="predicted"/>
<sequence>MPTVEPPRTVLEARSMLGGARAWRGLVSCCGARGKAGGAAPKGFQKP</sequence>
<dbReference type="AlphaFoldDB" id="A0A5D2J2L3"/>
<gene>
    <name evidence="1" type="ORF">ES332_D10G069000v1</name>
</gene>
<accession>A0A5D2J2L3</accession>
<evidence type="ECO:0000313" key="1">
    <source>
        <dbReference type="EMBL" id="TYH48476.1"/>
    </source>
</evidence>
<dbReference type="EMBL" id="CM017632">
    <property type="protein sequence ID" value="TYH48476.1"/>
    <property type="molecule type" value="Genomic_DNA"/>
</dbReference>
<evidence type="ECO:0000313" key="2">
    <source>
        <dbReference type="Proteomes" id="UP000322667"/>
    </source>
</evidence>
<name>A0A5D2J2L3_GOSTO</name>
<protein>
    <submittedName>
        <fullName evidence="1">Uncharacterized protein</fullName>
    </submittedName>
</protein>
<dbReference type="Proteomes" id="UP000322667">
    <property type="component" value="Chromosome D10"/>
</dbReference>
<organism evidence="1 2">
    <name type="scientific">Gossypium tomentosum</name>
    <name type="common">Hawaiian cotton</name>
    <name type="synonym">Gossypium sandvicense</name>
    <dbReference type="NCBI Taxonomy" id="34277"/>
    <lineage>
        <taxon>Eukaryota</taxon>
        <taxon>Viridiplantae</taxon>
        <taxon>Streptophyta</taxon>
        <taxon>Embryophyta</taxon>
        <taxon>Tracheophyta</taxon>
        <taxon>Spermatophyta</taxon>
        <taxon>Magnoliopsida</taxon>
        <taxon>eudicotyledons</taxon>
        <taxon>Gunneridae</taxon>
        <taxon>Pentapetalae</taxon>
        <taxon>rosids</taxon>
        <taxon>malvids</taxon>
        <taxon>Malvales</taxon>
        <taxon>Malvaceae</taxon>
        <taxon>Malvoideae</taxon>
        <taxon>Gossypium</taxon>
    </lineage>
</organism>